<dbReference type="InterPro" id="IPR018228">
    <property type="entry name" value="DNase_TatD-rel_CS"/>
</dbReference>
<feature type="region of interest" description="Disordered" evidence="3">
    <location>
        <begin position="1"/>
        <end position="79"/>
    </location>
</feature>
<evidence type="ECO:0000256" key="3">
    <source>
        <dbReference type="SAM" id="MobiDB-lite"/>
    </source>
</evidence>
<gene>
    <name evidence="4" type="ORF">PFLUV_G00043600</name>
</gene>
<dbReference type="EMBL" id="VHII01000004">
    <property type="protein sequence ID" value="KAF1391582.1"/>
    <property type="molecule type" value="Genomic_DNA"/>
</dbReference>
<protein>
    <submittedName>
        <fullName evidence="4">Uncharacterized protein</fullName>
    </submittedName>
</protein>
<dbReference type="SUPFAM" id="SSF51556">
    <property type="entry name" value="Metallo-dependent hydrolases"/>
    <property type="match status" value="1"/>
</dbReference>
<comment type="similarity">
    <text evidence="1">Belongs to the metallo-dependent hydrolases superfamily. TatD-type hydrolase family.</text>
</comment>
<reference evidence="4 5" key="1">
    <citation type="submission" date="2019-06" db="EMBL/GenBank/DDBJ databases">
        <title>A chromosome-scale genome assembly of the European perch, Perca fluviatilis.</title>
        <authorList>
            <person name="Roques C."/>
            <person name="Zahm M."/>
            <person name="Cabau C."/>
            <person name="Klopp C."/>
            <person name="Bouchez O."/>
            <person name="Donnadieu C."/>
            <person name="Kuhl H."/>
            <person name="Gislard M."/>
            <person name="Guendouz S."/>
            <person name="Journot L."/>
            <person name="Haffray P."/>
            <person name="Bestin A."/>
            <person name="Morvezen R."/>
            <person name="Feron R."/>
            <person name="Wen M."/>
            <person name="Jouanno E."/>
            <person name="Herpin A."/>
            <person name="Schartl M."/>
            <person name="Postlethwait J."/>
            <person name="Schaerlinger B."/>
            <person name="Chardard D."/>
            <person name="Lecocq T."/>
            <person name="Poncet C."/>
            <person name="Jaffrelo L."/>
            <person name="Lampietro C."/>
            <person name="Guiguen Y."/>
        </authorList>
    </citation>
    <scope>NUCLEOTIDE SEQUENCE [LARGE SCALE GENOMIC DNA]</scope>
    <source>
        <tissue evidence="4">Blood</tissue>
    </source>
</reference>
<dbReference type="Pfam" id="PF01026">
    <property type="entry name" value="TatD_DNase"/>
    <property type="match status" value="1"/>
</dbReference>
<dbReference type="PROSITE" id="PS01091">
    <property type="entry name" value="TATD_3"/>
    <property type="match status" value="1"/>
</dbReference>
<dbReference type="OrthoDB" id="413993at2759"/>
<dbReference type="PANTHER" id="PTHR46363:SF1">
    <property type="entry name" value="DEOXYRIBONUCLEASE TATDN2-RELATED"/>
    <property type="match status" value="1"/>
</dbReference>
<keyword evidence="2" id="KW-0378">Hydrolase</keyword>
<evidence type="ECO:0000256" key="2">
    <source>
        <dbReference type="ARBA" id="ARBA00022801"/>
    </source>
</evidence>
<keyword evidence="5" id="KW-1185">Reference proteome</keyword>
<name>A0A6A5FP45_PERFL</name>
<dbReference type="InterPro" id="IPR001130">
    <property type="entry name" value="TatD-like"/>
</dbReference>
<feature type="compositionally biased region" description="Basic residues" evidence="3">
    <location>
        <begin position="1"/>
        <end position="14"/>
    </location>
</feature>
<dbReference type="InterPro" id="IPR032466">
    <property type="entry name" value="Metal_Hydrolase"/>
</dbReference>
<feature type="compositionally biased region" description="Polar residues" evidence="3">
    <location>
        <begin position="34"/>
        <end position="47"/>
    </location>
</feature>
<evidence type="ECO:0000256" key="1">
    <source>
        <dbReference type="ARBA" id="ARBA00009275"/>
    </source>
</evidence>
<dbReference type="PROSITE" id="PS01137">
    <property type="entry name" value="TATD_1"/>
    <property type="match status" value="1"/>
</dbReference>
<dbReference type="PROSITE" id="PS01090">
    <property type="entry name" value="TATD_2"/>
    <property type="match status" value="1"/>
</dbReference>
<sequence length="724" mass="80680">MDSSRKKLTFKWRRTTITSPTHPQQRDAGLGTPSRWNMSPNEESNTLPLRDSPGPDGLGALSLDTPKRKAGVLGESTPSFGKLKLRKLSRINLEKFTTSEEKPMDNLSWQLESTESQQVSPPPHSFVLKKKERTPEEGSKAIYRRALIAAIGNPSTGGSSTKIPRTCTNSLSLPFVSSPVKTEAASPASLDGTVIDIKCSSIKPENEFEDNGTVQEEQWSPLQVFEDIGAQGDSSELKTDGRSVVLKGEDSPEILVAQDSVLVETTSQDKLFATETGPEAEECDSSLPALEYIPDSLTCCSFDSQQWESPSVTTQGDATSSLTFSSTNETTEAVQAADEDIEMPFSLSHRKVFVSVKQPHPTNMAPPKTFRVETESFRSSSIMAYLSDPFALPLHSNRGALNPHLKSTTTRRQSDAGSSMLHPPYSFTHGGTPKRRFSLGAEPMRNSYPNLNNQVGFIDTHCHIDMLYGKLGFCGTFNSFQRQYQSSFPPQFRGCIANFCNPRLMVKEALWEGLLAEDMVWGAFGCHPHFAKDYSSVQERNILMAMRHPKAVAFGEIGLDYSHKNSTDSTRQKEVFARQLRLAVAMQKPLVIHCRDADDDLLAIMKKWVPREYRIHRHCFTNSYPVIEPFLTEFPNLYVGFTALITYYKATEARDAVRQIPLNRIVLETDAPYFLPRQVRKDVCKFSHPGMGIHTLQELSLLKGEDMATVLATIRNNTVQLYGV</sequence>
<evidence type="ECO:0000313" key="5">
    <source>
        <dbReference type="Proteomes" id="UP000465112"/>
    </source>
</evidence>
<comment type="caution">
    <text evidence="4">The sequence shown here is derived from an EMBL/GenBank/DDBJ whole genome shotgun (WGS) entry which is preliminary data.</text>
</comment>
<dbReference type="PANTHER" id="PTHR46363">
    <property type="entry name" value="DEOXYRIBONUCLEASE TATDN2-RELATED"/>
    <property type="match status" value="1"/>
</dbReference>
<dbReference type="GO" id="GO:0016788">
    <property type="term" value="F:hydrolase activity, acting on ester bonds"/>
    <property type="evidence" value="ECO:0007669"/>
    <property type="project" value="InterPro"/>
</dbReference>
<dbReference type="Gene3D" id="3.20.20.140">
    <property type="entry name" value="Metal-dependent hydrolases"/>
    <property type="match status" value="1"/>
</dbReference>
<dbReference type="AlphaFoldDB" id="A0A6A5FP45"/>
<evidence type="ECO:0000313" key="4">
    <source>
        <dbReference type="EMBL" id="KAF1391582.1"/>
    </source>
</evidence>
<dbReference type="Proteomes" id="UP000465112">
    <property type="component" value="Chromosome 4"/>
</dbReference>
<dbReference type="CDD" id="cd01310">
    <property type="entry name" value="TatD_DNAse"/>
    <property type="match status" value="1"/>
</dbReference>
<dbReference type="FunFam" id="3.20.20.140:FF:000027">
    <property type="entry name" value="putative deoxyribonuclease TATDN2"/>
    <property type="match status" value="1"/>
</dbReference>
<proteinExistence type="inferred from homology"/>
<organism evidence="4 5">
    <name type="scientific">Perca fluviatilis</name>
    <name type="common">European perch</name>
    <dbReference type="NCBI Taxonomy" id="8168"/>
    <lineage>
        <taxon>Eukaryota</taxon>
        <taxon>Metazoa</taxon>
        <taxon>Chordata</taxon>
        <taxon>Craniata</taxon>
        <taxon>Vertebrata</taxon>
        <taxon>Euteleostomi</taxon>
        <taxon>Actinopterygii</taxon>
        <taxon>Neopterygii</taxon>
        <taxon>Teleostei</taxon>
        <taxon>Neoteleostei</taxon>
        <taxon>Acanthomorphata</taxon>
        <taxon>Eupercaria</taxon>
        <taxon>Perciformes</taxon>
        <taxon>Percoidei</taxon>
        <taxon>Percidae</taxon>
        <taxon>Percinae</taxon>
        <taxon>Perca</taxon>
    </lineage>
</organism>
<accession>A0A6A5FP45</accession>